<evidence type="ECO:0000256" key="5">
    <source>
        <dbReference type="ARBA" id="ARBA00022723"/>
    </source>
</evidence>
<reference evidence="10 11" key="1">
    <citation type="journal article" date="2020" name="Nature">
        <title>Six reference-quality genomes reveal evolution of bat adaptations.</title>
        <authorList>
            <person name="Jebb D."/>
            <person name="Huang Z."/>
            <person name="Pippel M."/>
            <person name="Hughes G.M."/>
            <person name="Lavrichenko K."/>
            <person name="Devanna P."/>
            <person name="Winkler S."/>
            <person name="Jermiin L.S."/>
            <person name="Skirmuntt E.C."/>
            <person name="Katzourakis A."/>
            <person name="Burkitt-Gray L."/>
            <person name="Ray D.A."/>
            <person name="Sullivan K.A.M."/>
            <person name="Roscito J.G."/>
            <person name="Kirilenko B.M."/>
            <person name="Davalos L.M."/>
            <person name="Corthals A.P."/>
            <person name="Power M.L."/>
            <person name="Jones G."/>
            <person name="Ransome R.D."/>
            <person name="Dechmann D.K.N."/>
            <person name="Locatelli A.G."/>
            <person name="Puechmaille S.J."/>
            <person name="Fedrigo O."/>
            <person name="Jarvis E.D."/>
            <person name="Hiller M."/>
            <person name="Vernes S.C."/>
            <person name="Myers E.W."/>
            <person name="Teeling E.C."/>
        </authorList>
    </citation>
    <scope>NUCLEOTIDE SEQUENCE [LARGE SCALE GENOMIC DNA]</scope>
    <source>
        <strain evidence="10">MRhiFer1</strain>
        <tissue evidence="10">Lung</tissue>
    </source>
</reference>
<accession>A0A7J7R7W1</accession>
<dbReference type="EMBL" id="JACAGC010000029">
    <property type="protein sequence ID" value="KAF6272280.1"/>
    <property type="molecule type" value="Genomic_DNA"/>
</dbReference>
<evidence type="ECO:0000313" key="10">
    <source>
        <dbReference type="EMBL" id="KAF6272280.1"/>
    </source>
</evidence>
<dbReference type="GO" id="GO:0005634">
    <property type="term" value="C:nucleus"/>
    <property type="evidence" value="ECO:0007669"/>
    <property type="project" value="TreeGrafter"/>
</dbReference>
<dbReference type="GO" id="GO:0008270">
    <property type="term" value="F:zinc ion binding"/>
    <property type="evidence" value="ECO:0007669"/>
    <property type="project" value="TreeGrafter"/>
</dbReference>
<keyword evidence="5" id="KW-0479">Metal-binding</keyword>
<evidence type="ECO:0000259" key="9">
    <source>
        <dbReference type="PROSITE" id="PS51837"/>
    </source>
</evidence>
<dbReference type="PANTHER" id="PTHR23292">
    <property type="entry name" value="LIPOPOLYSACCHARIDE-INDUCED TUMOR NECROSIS FACTOR-ALPHA FACTOR"/>
    <property type="match status" value="1"/>
</dbReference>
<dbReference type="Proteomes" id="UP000585614">
    <property type="component" value="Unassembled WGS sequence"/>
</dbReference>
<evidence type="ECO:0000313" key="11">
    <source>
        <dbReference type="Proteomes" id="UP000585614"/>
    </source>
</evidence>
<feature type="transmembrane region" description="Helical" evidence="8">
    <location>
        <begin position="31"/>
        <end position="54"/>
    </location>
</feature>
<gene>
    <name evidence="10" type="ORF">mRhiFer1_000133</name>
</gene>
<dbReference type="GO" id="GO:0098574">
    <property type="term" value="C:cytoplasmic side of lysosomal membrane"/>
    <property type="evidence" value="ECO:0007669"/>
    <property type="project" value="TreeGrafter"/>
</dbReference>
<sequence>MPIRASAIPIQFLCPYCGNYVVTVTTRVPGVLSWLLCMGLFVFGCFLGCCFLPFCVDSLMDVKHTCPVCQNEIFRYNHL</sequence>
<keyword evidence="8" id="KW-1133">Transmembrane helix</keyword>
<dbReference type="PANTHER" id="PTHR23292:SF27">
    <property type="entry name" value="LITAF DOMAIN-CONTAINING PROTEIN"/>
    <property type="match status" value="1"/>
</dbReference>
<keyword evidence="6" id="KW-0862">Zinc</keyword>
<evidence type="ECO:0000256" key="7">
    <source>
        <dbReference type="ARBA" id="ARBA00023136"/>
    </source>
</evidence>
<keyword evidence="8" id="KW-0812">Transmembrane</keyword>
<dbReference type="Pfam" id="PF10601">
    <property type="entry name" value="zf-LITAF-like"/>
    <property type="match status" value="1"/>
</dbReference>
<organism evidence="10 11">
    <name type="scientific">Rhinolophus ferrumequinum</name>
    <name type="common">Greater horseshoe bat</name>
    <dbReference type="NCBI Taxonomy" id="59479"/>
    <lineage>
        <taxon>Eukaryota</taxon>
        <taxon>Metazoa</taxon>
        <taxon>Chordata</taxon>
        <taxon>Craniata</taxon>
        <taxon>Vertebrata</taxon>
        <taxon>Euteleostomi</taxon>
        <taxon>Mammalia</taxon>
        <taxon>Eutheria</taxon>
        <taxon>Laurasiatheria</taxon>
        <taxon>Chiroptera</taxon>
        <taxon>Yinpterochiroptera</taxon>
        <taxon>Rhinolophoidea</taxon>
        <taxon>Rhinolophidae</taxon>
        <taxon>Rhinolophinae</taxon>
        <taxon>Rhinolophus</taxon>
    </lineage>
</organism>
<dbReference type="AlphaFoldDB" id="A0A7J7R7W1"/>
<keyword evidence="7 8" id="KW-0472">Membrane</keyword>
<name>A0A7J7R7W1_RHIFE</name>
<feature type="domain" description="LITAF" evidence="9">
    <location>
        <begin position="1"/>
        <end position="78"/>
    </location>
</feature>
<evidence type="ECO:0000256" key="2">
    <source>
        <dbReference type="ARBA" id="ARBA00004414"/>
    </source>
</evidence>
<comment type="similarity">
    <text evidence="4">Belongs to the CDIP1/LITAF family.</text>
</comment>
<evidence type="ECO:0000256" key="4">
    <source>
        <dbReference type="ARBA" id="ARBA00005975"/>
    </source>
</evidence>
<evidence type="ECO:0000256" key="8">
    <source>
        <dbReference type="SAM" id="Phobius"/>
    </source>
</evidence>
<comment type="caution">
    <text evidence="10">The sequence shown here is derived from an EMBL/GenBank/DDBJ whole genome shotgun (WGS) entry which is preliminary data.</text>
</comment>
<dbReference type="GO" id="GO:0098560">
    <property type="term" value="C:cytoplasmic side of late endosome membrane"/>
    <property type="evidence" value="ECO:0007669"/>
    <property type="project" value="TreeGrafter"/>
</dbReference>
<protein>
    <recommendedName>
        <fullName evidence="9">LITAF domain-containing protein</fullName>
    </recommendedName>
</protein>
<dbReference type="InterPro" id="IPR037519">
    <property type="entry name" value="LITAF_fam"/>
</dbReference>
<dbReference type="SMART" id="SM00714">
    <property type="entry name" value="LITAF"/>
    <property type="match status" value="1"/>
</dbReference>
<evidence type="ECO:0000256" key="1">
    <source>
        <dbReference type="ARBA" id="ARBA00004125"/>
    </source>
</evidence>
<evidence type="ECO:0000256" key="3">
    <source>
        <dbReference type="ARBA" id="ARBA00004630"/>
    </source>
</evidence>
<comment type="subcellular location">
    <subcellularLocation>
        <location evidence="1">Endosome membrane</location>
        <topology evidence="1">Peripheral membrane protein</topology>
        <orientation evidence="1">Cytoplasmic side</orientation>
    </subcellularLocation>
    <subcellularLocation>
        <location evidence="2">Late endosome membrane</location>
    </subcellularLocation>
    <subcellularLocation>
        <location evidence="3">Lysosome membrane</location>
        <topology evidence="3">Peripheral membrane protein</topology>
        <orientation evidence="3">Cytoplasmic side</orientation>
    </subcellularLocation>
</comment>
<dbReference type="PROSITE" id="PS51837">
    <property type="entry name" value="LITAF"/>
    <property type="match status" value="1"/>
</dbReference>
<evidence type="ECO:0000256" key="6">
    <source>
        <dbReference type="ARBA" id="ARBA00022833"/>
    </source>
</evidence>
<dbReference type="InterPro" id="IPR006629">
    <property type="entry name" value="LITAF"/>
</dbReference>
<proteinExistence type="inferred from homology"/>
<dbReference type="GO" id="GO:0001817">
    <property type="term" value="P:regulation of cytokine production"/>
    <property type="evidence" value="ECO:0007669"/>
    <property type="project" value="TreeGrafter"/>
</dbReference>